<dbReference type="Proteomes" id="UP001597058">
    <property type="component" value="Unassembled WGS sequence"/>
</dbReference>
<feature type="region of interest" description="Disordered" evidence="1">
    <location>
        <begin position="35"/>
        <end position="83"/>
    </location>
</feature>
<evidence type="ECO:0000313" key="2">
    <source>
        <dbReference type="EMBL" id="MFD1309041.1"/>
    </source>
</evidence>
<accession>A0ABW3XJ54</accession>
<dbReference type="EMBL" id="JBHTMM010000033">
    <property type="protein sequence ID" value="MFD1309041.1"/>
    <property type="molecule type" value="Genomic_DNA"/>
</dbReference>
<sequence>MRVRMLQPTRAYWNYEVRTFGKGEELEGDLARHLAANAPEGSVEITEADPEPEKKPEPPKEPADGPEDPGAGGDGPPVDGTIDALMAWVDNDPERAAQALEAEQAKDKPRSTVVKRLTALADTEE</sequence>
<name>A0ABW3XJ54_9ACTN</name>
<gene>
    <name evidence="2" type="ORF">ACFQ5X_24690</name>
</gene>
<evidence type="ECO:0000256" key="1">
    <source>
        <dbReference type="SAM" id="MobiDB-lite"/>
    </source>
</evidence>
<feature type="compositionally biased region" description="Basic and acidic residues" evidence="1">
    <location>
        <begin position="51"/>
        <end position="63"/>
    </location>
</feature>
<dbReference type="RefSeq" id="WP_381328695.1">
    <property type="nucleotide sequence ID" value="NZ_JBHTMM010000033.1"/>
</dbReference>
<organism evidence="2 3">
    <name type="scientific">Streptomyces kaempferi</name>
    <dbReference type="NCBI Taxonomy" id="333725"/>
    <lineage>
        <taxon>Bacteria</taxon>
        <taxon>Bacillati</taxon>
        <taxon>Actinomycetota</taxon>
        <taxon>Actinomycetes</taxon>
        <taxon>Kitasatosporales</taxon>
        <taxon>Streptomycetaceae</taxon>
        <taxon>Streptomyces</taxon>
    </lineage>
</organism>
<feature type="region of interest" description="Disordered" evidence="1">
    <location>
        <begin position="100"/>
        <end position="125"/>
    </location>
</feature>
<keyword evidence="3" id="KW-1185">Reference proteome</keyword>
<evidence type="ECO:0000313" key="3">
    <source>
        <dbReference type="Proteomes" id="UP001597058"/>
    </source>
</evidence>
<reference evidence="3" key="1">
    <citation type="journal article" date="2019" name="Int. J. Syst. Evol. Microbiol.">
        <title>The Global Catalogue of Microorganisms (GCM) 10K type strain sequencing project: providing services to taxonomists for standard genome sequencing and annotation.</title>
        <authorList>
            <consortium name="The Broad Institute Genomics Platform"/>
            <consortium name="The Broad Institute Genome Sequencing Center for Infectious Disease"/>
            <person name="Wu L."/>
            <person name="Ma J."/>
        </authorList>
    </citation>
    <scope>NUCLEOTIDE SEQUENCE [LARGE SCALE GENOMIC DNA]</scope>
    <source>
        <strain evidence="3">CGMCC 4.7020</strain>
    </source>
</reference>
<comment type="caution">
    <text evidence="2">The sequence shown here is derived from an EMBL/GenBank/DDBJ whole genome shotgun (WGS) entry which is preliminary data.</text>
</comment>
<proteinExistence type="predicted"/>
<protein>
    <submittedName>
        <fullName evidence="2">Uncharacterized protein</fullName>
    </submittedName>
</protein>